<reference evidence="3 4" key="1">
    <citation type="submission" date="2016-10" db="EMBL/GenBank/DDBJ databases">
        <authorList>
            <person name="de Groot N.N."/>
        </authorList>
    </citation>
    <scope>NUCLEOTIDE SEQUENCE [LARGE SCALE GENOMIC DNA]</scope>
    <source>
        <strain evidence="3 4">DSM 25232</strain>
    </source>
</reference>
<organism evidence="3 4">
    <name type="scientific">Aquimarina amphilecti</name>
    <dbReference type="NCBI Taxonomy" id="1038014"/>
    <lineage>
        <taxon>Bacteria</taxon>
        <taxon>Pseudomonadati</taxon>
        <taxon>Bacteroidota</taxon>
        <taxon>Flavobacteriia</taxon>
        <taxon>Flavobacteriales</taxon>
        <taxon>Flavobacteriaceae</taxon>
        <taxon>Aquimarina</taxon>
    </lineage>
</organism>
<feature type="chain" id="PRO_5011474245" evidence="2">
    <location>
        <begin position="20"/>
        <end position="118"/>
    </location>
</feature>
<name>A0A1H7T2U5_AQUAM</name>
<gene>
    <name evidence="3" type="ORF">SAMN04487910_3245</name>
</gene>
<dbReference type="NCBIfam" id="TIGR04183">
    <property type="entry name" value="Por_Secre_tail"/>
    <property type="match status" value="1"/>
</dbReference>
<dbReference type="Proteomes" id="UP000198521">
    <property type="component" value="Unassembled WGS sequence"/>
</dbReference>
<feature type="signal peptide" evidence="2">
    <location>
        <begin position="1"/>
        <end position="19"/>
    </location>
</feature>
<keyword evidence="4" id="KW-1185">Reference proteome</keyword>
<protein>
    <submittedName>
        <fullName evidence="3">Por secretion system C-terminal sorting domain-containing protein</fullName>
    </submittedName>
</protein>
<evidence type="ECO:0000256" key="1">
    <source>
        <dbReference type="ARBA" id="ARBA00022729"/>
    </source>
</evidence>
<dbReference type="EMBL" id="FOAB01000006">
    <property type="protein sequence ID" value="SEL78574.1"/>
    <property type="molecule type" value="Genomic_DNA"/>
</dbReference>
<dbReference type="InterPro" id="IPR026444">
    <property type="entry name" value="Secre_tail"/>
</dbReference>
<sequence length="118" mass="13366">MRNKLLTLLFLIACISGNASDDYVLSNRLDTINDKTFSFKLESTTAQQSITIISDVREPMLIKVIDDSGFIRIQKKLHVDREVDISGLLEGTYVIRIYVGNHTAVKRFYKGQDGVDIK</sequence>
<dbReference type="AlphaFoldDB" id="A0A1H7T2U5"/>
<evidence type="ECO:0000313" key="4">
    <source>
        <dbReference type="Proteomes" id="UP000198521"/>
    </source>
</evidence>
<dbReference type="RefSeq" id="WP_091410408.1">
    <property type="nucleotide sequence ID" value="NZ_FOAB01000006.1"/>
</dbReference>
<evidence type="ECO:0000313" key="3">
    <source>
        <dbReference type="EMBL" id="SEL78574.1"/>
    </source>
</evidence>
<accession>A0A1H7T2U5</accession>
<evidence type="ECO:0000256" key="2">
    <source>
        <dbReference type="SAM" id="SignalP"/>
    </source>
</evidence>
<keyword evidence="1 2" id="KW-0732">Signal</keyword>
<dbReference type="OrthoDB" id="1164240at2"/>
<proteinExistence type="predicted"/>